<gene>
    <name evidence="1" type="ORF">SAMN04488556_3420</name>
</gene>
<sequence>MRHIRWLVLVDCGADERGFDIWVVDVPSFRISAVIQVHTDKWIVVGKHEPDAIRFSRVSILERRLD</sequence>
<reference evidence="2" key="1">
    <citation type="submission" date="2016-10" db="EMBL/GenBank/DDBJ databases">
        <authorList>
            <person name="Varghese N."/>
            <person name="Submissions S."/>
        </authorList>
    </citation>
    <scope>NUCLEOTIDE SEQUENCE [LARGE SCALE GENOMIC DNA]</scope>
    <source>
        <strain evidence="2">DSM 22427</strain>
    </source>
</reference>
<keyword evidence="2" id="KW-1185">Reference proteome</keyword>
<dbReference type="Proteomes" id="UP000199199">
    <property type="component" value="Unassembled WGS sequence"/>
</dbReference>
<proteinExistence type="predicted"/>
<accession>A0A1I6TTW9</accession>
<evidence type="ECO:0000313" key="1">
    <source>
        <dbReference type="EMBL" id="SFS92528.1"/>
    </source>
</evidence>
<protein>
    <submittedName>
        <fullName evidence="1">Uncharacterized protein</fullName>
    </submittedName>
</protein>
<name>A0A1I6TTW9_9EURY</name>
<dbReference type="EMBL" id="FOZS01000003">
    <property type="protein sequence ID" value="SFS92528.1"/>
    <property type="molecule type" value="Genomic_DNA"/>
</dbReference>
<organism evidence="1 2">
    <name type="scientific">Halostagnicola kamekurae</name>
    <dbReference type="NCBI Taxonomy" id="619731"/>
    <lineage>
        <taxon>Archaea</taxon>
        <taxon>Methanobacteriati</taxon>
        <taxon>Methanobacteriota</taxon>
        <taxon>Stenosarchaea group</taxon>
        <taxon>Halobacteria</taxon>
        <taxon>Halobacteriales</taxon>
        <taxon>Natrialbaceae</taxon>
        <taxon>Halostagnicola</taxon>
    </lineage>
</organism>
<dbReference type="AlphaFoldDB" id="A0A1I6TTW9"/>
<evidence type="ECO:0000313" key="2">
    <source>
        <dbReference type="Proteomes" id="UP000199199"/>
    </source>
</evidence>